<protein>
    <submittedName>
        <fullName evidence="5">FadR family transcriptional regulator</fullName>
    </submittedName>
</protein>
<dbReference type="CDD" id="cd07377">
    <property type="entry name" value="WHTH_GntR"/>
    <property type="match status" value="1"/>
</dbReference>
<dbReference type="SUPFAM" id="SSF48008">
    <property type="entry name" value="GntR ligand-binding domain-like"/>
    <property type="match status" value="1"/>
</dbReference>
<sequence>MTDETPTTSSNGRYAVDLVVGRIKTHIRANDLQPGDRLPPERALAAEMTVSRNTIREALSSLEHMGVIEIKRGSGAFVRKLEPHVLLDGVSFMIEVSPMATLLDFLTLRRIVEAEAASLATVRMTEAELVGLRECLEGMPETPFDAELDTSPETVEQDIRFHRLICEAARNPALSTLDTALNSSTFRLRVRGGVYRSSARPADARSEHAPIFDAIRDRDPARASAAAAAHVGAVERRLREALEGPESQD</sequence>
<dbReference type="InterPro" id="IPR011711">
    <property type="entry name" value="GntR_C"/>
</dbReference>
<evidence type="ECO:0000313" key="5">
    <source>
        <dbReference type="EMBL" id="QDP95265.1"/>
    </source>
</evidence>
<dbReference type="Pfam" id="PF00392">
    <property type="entry name" value="GntR"/>
    <property type="match status" value="1"/>
</dbReference>
<feature type="domain" description="HTH gntR-type" evidence="4">
    <location>
        <begin position="13"/>
        <end position="81"/>
    </location>
</feature>
<name>A0A516PVQ0_9ACTN</name>
<evidence type="ECO:0000256" key="3">
    <source>
        <dbReference type="ARBA" id="ARBA00023163"/>
    </source>
</evidence>
<dbReference type="PROSITE" id="PS50949">
    <property type="entry name" value="HTH_GNTR"/>
    <property type="match status" value="1"/>
</dbReference>
<gene>
    <name evidence="5" type="ORF">FOE78_04485</name>
</gene>
<dbReference type="EMBL" id="CP041692">
    <property type="protein sequence ID" value="QDP95265.1"/>
    <property type="molecule type" value="Genomic_DNA"/>
</dbReference>
<organism evidence="5 6">
    <name type="scientific">Microlunatus elymi</name>
    <dbReference type="NCBI Taxonomy" id="2596828"/>
    <lineage>
        <taxon>Bacteria</taxon>
        <taxon>Bacillati</taxon>
        <taxon>Actinomycetota</taxon>
        <taxon>Actinomycetes</taxon>
        <taxon>Propionibacteriales</taxon>
        <taxon>Propionibacteriaceae</taxon>
        <taxon>Microlunatus</taxon>
    </lineage>
</organism>
<dbReference type="RefSeq" id="WP_143985246.1">
    <property type="nucleotide sequence ID" value="NZ_CP041692.1"/>
</dbReference>
<keyword evidence="6" id="KW-1185">Reference proteome</keyword>
<dbReference type="AlphaFoldDB" id="A0A516PVQ0"/>
<evidence type="ECO:0000259" key="4">
    <source>
        <dbReference type="PROSITE" id="PS50949"/>
    </source>
</evidence>
<dbReference type="InterPro" id="IPR000524">
    <property type="entry name" value="Tscrpt_reg_HTH_GntR"/>
</dbReference>
<dbReference type="PANTHER" id="PTHR43537:SF5">
    <property type="entry name" value="UXU OPERON TRANSCRIPTIONAL REGULATOR"/>
    <property type="match status" value="1"/>
</dbReference>
<evidence type="ECO:0000256" key="1">
    <source>
        <dbReference type="ARBA" id="ARBA00023015"/>
    </source>
</evidence>
<proteinExistence type="predicted"/>
<evidence type="ECO:0000313" key="6">
    <source>
        <dbReference type="Proteomes" id="UP000319263"/>
    </source>
</evidence>
<dbReference type="PANTHER" id="PTHR43537">
    <property type="entry name" value="TRANSCRIPTIONAL REGULATOR, GNTR FAMILY"/>
    <property type="match status" value="1"/>
</dbReference>
<dbReference type="SMART" id="SM00895">
    <property type="entry name" value="FCD"/>
    <property type="match status" value="1"/>
</dbReference>
<dbReference type="InterPro" id="IPR036388">
    <property type="entry name" value="WH-like_DNA-bd_sf"/>
</dbReference>
<dbReference type="Gene3D" id="1.10.10.10">
    <property type="entry name" value="Winged helix-like DNA-binding domain superfamily/Winged helix DNA-binding domain"/>
    <property type="match status" value="1"/>
</dbReference>
<keyword evidence="1" id="KW-0805">Transcription regulation</keyword>
<reference evidence="5 6" key="1">
    <citation type="submission" date="2019-07" db="EMBL/GenBank/DDBJ databases">
        <title>Microlunatus dokdonensis sp. nov. isolated from the rhizospheric soil of the wild plant Elymus tsukushiensis.</title>
        <authorList>
            <person name="Ghim S.-Y."/>
            <person name="Hwang Y.-J."/>
            <person name="Son J.-S."/>
            <person name="Shin J.-H."/>
        </authorList>
    </citation>
    <scope>NUCLEOTIDE SEQUENCE [LARGE SCALE GENOMIC DNA]</scope>
    <source>
        <strain evidence="5 6">KUDC0627</strain>
    </source>
</reference>
<dbReference type="OrthoDB" id="3172099at2"/>
<dbReference type="Proteomes" id="UP000319263">
    <property type="component" value="Chromosome"/>
</dbReference>
<dbReference type="SUPFAM" id="SSF46785">
    <property type="entry name" value="Winged helix' DNA-binding domain"/>
    <property type="match status" value="1"/>
</dbReference>
<dbReference type="KEGG" id="mik:FOE78_04485"/>
<dbReference type="SMART" id="SM00345">
    <property type="entry name" value="HTH_GNTR"/>
    <property type="match status" value="1"/>
</dbReference>
<dbReference type="PRINTS" id="PR00035">
    <property type="entry name" value="HTHGNTR"/>
</dbReference>
<dbReference type="Gene3D" id="1.20.120.530">
    <property type="entry name" value="GntR ligand-binding domain-like"/>
    <property type="match status" value="1"/>
</dbReference>
<dbReference type="GO" id="GO:0003700">
    <property type="term" value="F:DNA-binding transcription factor activity"/>
    <property type="evidence" value="ECO:0007669"/>
    <property type="project" value="InterPro"/>
</dbReference>
<dbReference type="GO" id="GO:0003677">
    <property type="term" value="F:DNA binding"/>
    <property type="evidence" value="ECO:0007669"/>
    <property type="project" value="UniProtKB-KW"/>
</dbReference>
<accession>A0A516PVQ0</accession>
<dbReference type="Pfam" id="PF07729">
    <property type="entry name" value="FCD"/>
    <property type="match status" value="1"/>
</dbReference>
<keyword evidence="3" id="KW-0804">Transcription</keyword>
<evidence type="ECO:0000256" key="2">
    <source>
        <dbReference type="ARBA" id="ARBA00023125"/>
    </source>
</evidence>
<keyword evidence="2" id="KW-0238">DNA-binding</keyword>
<dbReference type="InterPro" id="IPR008920">
    <property type="entry name" value="TF_FadR/GntR_C"/>
</dbReference>
<dbReference type="InterPro" id="IPR036390">
    <property type="entry name" value="WH_DNA-bd_sf"/>
</dbReference>